<sequence>MEDITLKINEIAIEYYSGNNSKFAKAMNTSEANIRNYRNGTIPKIDFIIKLSEKLKISLDWLLLNKGNKNKLNYENVDLYERLNDLEKKVEFLQIK</sequence>
<reference evidence="3" key="1">
    <citation type="submission" date="2022-10" db="EMBL/GenBank/DDBJ databases">
        <title>Two novel species of Flavobacterium.</title>
        <authorList>
            <person name="Liu Q."/>
            <person name="Xin Y.-H."/>
        </authorList>
    </citation>
    <scope>NUCLEOTIDE SEQUENCE</scope>
    <source>
        <strain evidence="3">LS1R49</strain>
    </source>
</reference>
<dbReference type="InterPro" id="IPR010982">
    <property type="entry name" value="Lambda_DNA-bd_dom_sf"/>
</dbReference>
<keyword evidence="1" id="KW-0175">Coiled coil</keyword>
<keyword evidence="4" id="KW-1185">Reference proteome</keyword>
<dbReference type="Proteomes" id="UP001151079">
    <property type="component" value="Unassembled WGS sequence"/>
</dbReference>
<name>A0A9X2ZCU6_9FLAO</name>
<protein>
    <submittedName>
        <fullName evidence="3">Helix-turn-helix transcriptional regulator</fullName>
    </submittedName>
</protein>
<dbReference type="PROSITE" id="PS50943">
    <property type="entry name" value="HTH_CROC1"/>
    <property type="match status" value="1"/>
</dbReference>
<organism evidence="3 4">
    <name type="scientific">Flavobacterium shii</name>
    <dbReference type="NCBI Taxonomy" id="2987687"/>
    <lineage>
        <taxon>Bacteria</taxon>
        <taxon>Pseudomonadati</taxon>
        <taxon>Bacteroidota</taxon>
        <taxon>Flavobacteriia</taxon>
        <taxon>Flavobacteriales</taxon>
        <taxon>Flavobacteriaceae</taxon>
        <taxon>Flavobacterium</taxon>
    </lineage>
</organism>
<evidence type="ECO:0000256" key="1">
    <source>
        <dbReference type="SAM" id="Coils"/>
    </source>
</evidence>
<accession>A0A9X2ZCU6</accession>
<evidence type="ECO:0000313" key="3">
    <source>
        <dbReference type="EMBL" id="MCV9928220.1"/>
    </source>
</evidence>
<dbReference type="InterPro" id="IPR001387">
    <property type="entry name" value="Cro/C1-type_HTH"/>
</dbReference>
<dbReference type="GO" id="GO:0003677">
    <property type="term" value="F:DNA binding"/>
    <property type="evidence" value="ECO:0007669"/>
    <property type="project" value="InterPro"/>
</dbReference>
<gene>
    <name evidence="3" type="ORF">OIU83_11175</name>
</gene>
<evidence type="ECO:0000313" key="4">
    <source>
        <dbReference type="Proteomes" id="UP001151079"/>
    </source>
</evidence>
<proteinExistence type="predicted"/>
<dbReference type="RefSeq" id="WP_264206339.1">
    <property type="nucleotide sequence ID" value="NZ_JAOZEW010000010.1"/>
</dbReference>
<feature type="domain" description="HTH cro/C1-type" evidence="2">
    <location>
        <begin position="21"/>
        <end position="62"/>
    </location>
</feature>
<evidence type="ECO:0000259" key="2">
    <source>
        <dbReference type="PROSITE" id="PS50943"/>
    </source>
</evidence>
<comment type="caution">
    <text evidence="3">The sequence shown here is derived from an EMBL/GenBank/DDBJ whole genome shotgun (WGS) entry which is preliminary data.</text>
</comment>
<dbReference type="SUPFAM" id="SSF47413">
    <property type="entry name" value="lambda repressor-like DNA-binding domains"/>
    <property type="match status" value="1"/>
</dbReference>
<dbReference type="EMBL" id="JAOZEW010000010">
    <property type="protein sequence ID" value="MCV9928220.1"/>
    <property type="molecule type" value="Genomic_DNA"/>
</dbReference>
<feature type="coiled-coil region" evidence="1">
    <location>
        <begin position="69"/>
        <end position="96"/>
    </location>
</feature>
<dbReference type="Gene3D" id="1.10.260.40">
    <property type="entry name" value="lambda repressor-like DNA-binding domains"/>
    <property type="match status" value="1"/>
</dbReference>
<dbReference type="Pfam" id="PF01381">
    <property type="entry name" value="HTH_3"/>
    <property type="match status" value="1"/>
</dbReference>
<dbReference type="AlphaFoldDB" id="A0A9X2ZCU6"/>